<comment type="subcellular location">
    <subcellularLocation>
        <location evidence="1">Cell inner membrane</location>
        <topology evidence="1">Multi-pass membrane protein</topology>
    </subcellularLocation>
</comment>
<evidence type="ECO:0000256" key="6">
    <source>
        <dbReference type="ARBA" id="ARBA00023136"/>
    </source>
</evidence>
<dbReference type="InterPro" id="IPR010656">
    <property type="entry name" value="DctM"/>
</dbReference>
<feature type="transmembrane region" description="Helical" evidence="7">
    <location>
        <begin position="6"/>
        <end position="26"/>
    </location>
</feature>
<evidence type="ECO:0000313" key="9">
    <source>
        <dbReference type="EMBL" id="QJB00245.1"/>
    </source>
</evidence>
<dbReference type="NCBIfam" id="TIGR00786">
    <property type="entry name" value="dctM"/>
    <property type="match status" value="1"/>
</dbReference>
<feature type="transmembrane region" description="Helical" evidence="7">
    <location>
        <begin position="235"/>
        <end position="253"/>
    </location>
</feature>
<keyword evidence="3" id="KW-0997">Cell inner membrane</keyword>
<proteinExistence type="predicted"/>
<feature type="transmembrane region" description="Helical" evidence="7">
    <location>
        <begin position="210"/>
        <end position="229"/>
    </location>
</feature>
<sequence length="420" mass="45124">MVVLMMIKMPIAFCMAFVGFLGMWYLRDSGAALTMVASGAWYAATQYLLVVVPLFILMGMFAYHARISADLYKTAYTWVGHLPGGLAMATVAACAGFAAISGSSTATAATMATVAIPQMRRFNYARSLATGVVAASGTLGILIPPSIGFVVYALLTEESIGKLFIAGIIPGILHASVYMTSIFFRCRANPKLGPRGPATSFIEKLKSLKGTWATVLLFGFVMGGIYFGIVTVTEAAALGAFGAFAIAIALRRLSRKSFADSLLETGKLTAMIFTILVGVRILGYFVAISNVSLELANLIISLEVSRYVILIAILFSYLVLGMLMNIIPMIMLTLPIMYPTILALGFDPIWFGVIMVVMMEVGQVTPPVGITVFVVAGVVKDIPMSTIFKGILPFWVCDITVVTILVLFPQIALFLPNMMK</sequence>
<feature type="transmembrane region" description="Helical" evidence="7">
    <location>
        <begin position="85"/>
        <end position="116"/>
    </location>
</feature>
<dbReference type="PANTHER" id="PTHR33362">
    <property type="entry name" value="SIALIC ACID TRAP TRANSPORTER PERMEASE PROTEIN SIAT-RELATED"/>
    <property type="match status" value="1"/>
</dbReference>
<dbReference type="EMBL" id="MT143686">
    <property type="protein sequence ID" value="QJB00245.1"/>
    <property type="molecule type" value="Genomic_DNA"/>
</dbReference>
<feature type="transmembrane region" description="Helical" evidence="7">
    <location>
        <begin position="47"/>
        <end position="65"/>
    </location>
</feature>
<dbReference type="PIRSF" id="PIRSF006066">
    <property type="entry name" value="HI0050"/>
    <property type="match status" value="1"/>
</dbReference>
<keyword evidence="6 7" id="KW-0472">Membrane</keyword>
<evidence type="ECO:0000256" key="5">
    <source>
        <dbReference type="ARBA" id="ARBA00022989"/>
    </source>
</evidence>
<feature type="transmembrane region" description="Helical" evidence="7">
    <location>
        <begin position="307"/>
        <end position="324"/>
    </location>
</feature>
<feature type="transmembrane region" description="Helical" evidence="7">
    <location>
        <begin position="394"/>
        <end position="415"/>
    </location>
</feature>
<evidence type="ECO:0000256" key="2">
    <source>
        <dbReference type="ARBA" id="ARBA00022475"/>
    </source>
</evidence>
<evidence type="ECO:0000256" key="1">
    <source>
        <dbReference type="ARBA" id="ARBA00004429"/>
    </source>
</evidence>
<dbReference type="AlphaFoldDB" id="A0A6M3MF04"/>
<protein>
    <submittedName>
        <fullName evidence="10">Putative TRAP transporter DctM subunit</fullName>
    </submittedName>
</protein>
<gene>
    <name evidence="9" type="ORF">MM171A00648_0005</name>
    <name evidence="10" type="ORF">MM171B00403_0019</name>
</gene>
<dbReference type="InterPro" id="IPR004681">
    <property type="entry name" value="TRAP_DctM"/>
</dbReference>
<feature type="transmembrane region" description="Helical" evidence="7">
    <location>
        <begin position="364"/>
        <end position="382"/>
    </location>
</feature>
<dbReference type="EMBL" id="MT143877">
    <property type="protein sequence ID" value="QJB04253.1"/>
    <property type="molecule type" value="Genomic_DNA"/>
</dbReference>
<evidence type="ECO:0000256" key="4">
    <source>
        <dbReference type="ARBA" id="ARBA00022692"/>
    </source>
</evidence>
<keyword evidence="4 7" id="KW-0812">Transmembrane</keyword>
<accession>A0A6M3MF04</accession>
<feature type="transmembrane region" description="Helical" evidence="7">
    <location>
        <begin position="160"/>
        <end position="184"/>
    </location>
</feature>
<feature type="transmembrane region" description="Helical" evidence="7">
    <location>
        <begin position="128"/>
        <end position="154"/>
    </location>
</feature>
<reference evidence="10" key="1">
    <citation type="submission" date="2020-03" db="EMBL/GenBank/DDBJ databases">
        <title>The deep terrestrial virosphere.</title>
        <authorList>
            <person name="Holmfeldt K."/>
            <person name="Nilsson E."/>
            <person name="Simone D."/>
            <person name="Lopez-Fernandez M."/>
            <person name="Wu X."/>
            <person name="de Brujin I."/>
            <person name="Lundin D."/>
            <person name="Andersson A."/>
            <person name="Bertilsson S."/>
            <person name="Dopson M."/>
        </authorList>
    </citation>
    <scope>NUCLEOTIDE SEQUENCE</scope>
    <source>
        <strain evidence="9">MM171A00648</strain>
        <strain evidence="10">MM171B00403</strain>
    </source>
</reference>
<keyword evidence="2" id="KW-1003">Cell membrane</keyword>
<evidence type="ECO:0000256" key="7">
    <source>
        <dbReference type="SAM" id="Phobius"/>
    </source>
</evidence>
<evidence type="ECO:0000313" key="10">
    <source>
        <dbReference type="EMBL" id="QJB04253.1"/>
    </source>
</evidence>
<evidence type="ECO:0000259" key="8">
    <source>
        <dbReference type="Pfam" id="PF06808"/>
    </source>
</evidence>
<feature type="transmembrane region" description="Helical" evidence="7">
    <location>
        <begin position="265"/>
        <end position="287"/>
    </location>
</feature>
<feature type="domain" description="TRAP C4-dicarboxylate transport system permease DctM subunit" evidence="8">
    <location>
        <begin position="1"/>
        <end position="411"/>
    </location>
</feature>
<keyword evidence="5 7" id="KW-1133">Transmembrane helix</keyword>
<dbReference type="GO" id="GO:0005886">
    <property type="term" value="C:plasma membrane"/>
    <property type="evidence" value="ECO:0007669"/>
    <property type="project" value="UniProtKB-SubCell"/>
</dbReference>
<name>A0A6M3MF04_9ZZZZ</name>
<dbReference type="Pfam" id="PF06808">
    <property type="entry name" value="DctM"/>
    <property type="match status" value="1"/>
</dbReference>
<dbReference type="PANTHER" id="PTHR33362:SF5">
    <property type="entry name" value="C4-DICARBOXYLATE TRAP TRANSPORTER LARGE PERMEASE PROTEIN DCTM"/>
    <property type="match status" value="1"/>
</dbReference>
<evidence type="ECO:0000256" key="3">
    <source>
        <dbReference type="ARBA" id="ARBA00022519"/>
    </source>
</evidence>
<organism evidence="10">
    <name type="scientific">viral metagenome</name>
    <dbReference type="NCBI Taxonomy" id="1070528"/>
    <lineage>
        <taxon>unclassified sequences</taxon>
        <taxon>metagenomes</taxon>
        <taxon>organismal metagenomes</taxon>
    </lineage>
</organism>
<dbReference type="GO" id="GO:0022857">
    <property type="term" value="F:transmembrane transporter activity"/>
    <property type="evidence" value="ECO:0007669"/>
    <property type="project" value="TreeGrafter"/>
</dbReference>